<name>A0AA88WRA2_9ASTE</name>
<feature type="region of interest" description="Leucine repeat I (LRI)" evidence="3">
    <location>
        <begin position="35"/>
        <end position="95"/>
    </location>
</feature>
<dbReference type="InterPro" id="IPR005202">
    <property type="entry name" value="TF_GRAS"/>
</dbReference>
<comment type="similarity">
    <text evidence="3">Belongs to the GRAS family.</text>
</comment>
<evidence type="ECO:0000256" key="3">
    <source>
        <dbReference type="PROSITE-ProRule" id="PRU01191"/>
    </source>
</evidence>
<protein>
    <submittedName>
        <fullName evidence="4">Uncharacterized protein</fullName>
    </submittedName>
</protein>
<comment type="caution">
    <text evidence="4">The sequence shown here is derived from an EMBL/GenBank/DDBJ whole genome shotgun (WGS) entry which is preliminary data.</text>
</comment>
<keyword evidence="1" id="KW-0805">Transcription regulation</keyword>
<evidence type="ECO:0000313" key="4">
    <source>
        <dbReference type="EMBL" id="KAK3032538.1"/>
    </source>
</evidence>
<dbReference type="PROSITE" id="PS50985">
    <property type="entry name" value="GRAS"/>
    <property type="match status" value="1"/>
</dbReference>
<proteinExistence type="inferred from homology"/>
<evidence type="ECO:0000313" key="5">
    <source>
        <dbReference type="Proteomes" id="UP001188597"/>
    </source>
</evidence>
<dbReference type="AlphaFoldDB" id="A0AA88WRA2"/>
<dbReference type="Pfam" id="PF03514">
    <property type="entry name" value="GRAS"/>
    <property type="match status" value="1"/>
</dbReference>
<sequence length="165" mass="17879">MTSSSPSLKPDVTLSLTLPSHNSPCQALKPEERGIKLIQLLLACANHASSGNLHRADACLSRISHLASVSGDSMQRLASRFASALAVRLVRRWPGLFKALNHSGPTRVEHDQARAVFAQAFPYLGFTYTIIIRTLIQAMSNERVIHVVDLGSGNQNYGSQFSGAL</sequence>
<evidence type="ECO:0000256" key="1">
    <source>
        <dbReference type="ARBA" id="ARBA00023015"/>
    </source>
</evidence>
<organism evidence="4 5">
    <name type="scientific">Escallonia herrerae</name>
    <dbReference type="NCBI Taxonomy" id="1293975"/>
    <lineage>
        <taxon>Eukaryota</taxon>
        <taxon>Viridiplantae</taxon>
        <taxon>Streptophyta</taxon>
        <taxon>Embryophyta</taxon>
        <taxon>Tracheophyta</taxon>
        <taxon>Spermatophyta</taxon>
        <taxon>Magnoliopsida</taxon>
        <taxon>eudicotyledons</taxon>
        <taxon>Gunneridae</taxon>
        <taxon>Pentapetalae</taxon>
        <taxon>asterids</taxon>
        <taxon>campanulids</taxon>
        <taxon>Escalloniales</taxon>
        <taxon>Escalloniaceae</taxon>
        <taxon>Escallonia</taxon>
    </lineage>
</organism>
<accession>A0AA88WRA2</accession>
<gene>
    <name evidence="4" type="ORF">RJ639_036777</name>
</gene>
<dbReference type="Proteomes" id="UP001188597">
    <property type="component" value="Unassembled WGS sequence"/>
</dbReference>
<keyword evidence="5" id="KW-1185">Reference proteome</keyword>
<keyword evidence="2" id="KW-0804">Transcription</keyword>
<dbReference type="PANTHER" id="PTHR31636">
    <property type="entry name" value="OSJNBA0084A10.13 PROTEIN-RELATED"/>
    <property type="match status" value="1"/>
</dbReference>
<comment type="caution">
    <text evidence="3">Lacks conserved residue(s) required for the propagation of feature annotation.</text>
</comment>
<dbReference type="EMBL" id="JAVXUP010000264">
    <property type="protein sequence ID" value="KAK3032538.1"/>
    <property type="molecule type" value="Genomic_DNA"/>
</dbReference>
<evidence type="ECO:0000256" key="2">
    <source>
        <dbReference type="ARBA" id="ARBA00023163"/>
    </source>
</evidence>
<feature type="short sequence motif" description="VHIID" evidence="3">
    <location>
        <begin position="145"/>
        <end position="149"/>
    </location>
</feature>
<reference evidence="4" key="1">
    <citation type="submission" date="2022-12" db="EMBL/GenBank/DDBJ databases">
        <title>Draft genome assemblies for two species of Escallonia (Escalloniales).</title>
        <authorList>
            <person name="Chanderbali A."/>
            <person name="Dervinis C."/>
            <person name="Anghel I."/>
            <person name="Soltis D."/>
            <person name="Soltis P."/>
            <person name="Zapata F."/>
        </authorList>
    </citation>
    <scope>NUCLEOTIDE SEQUENCE</scope>
    <source>
        <strain evidence="4">UCBG64.0493</strain>
        <tissue evidence="4">Leaf</tissue>
    </source>
</reference>